<evidence type="ECO:0000313" key="7">
    <source>
        <dbReference type="EMBL" id="OBW93134.1"/>
    </source>
</evidence>
<feature type="transmembrane region" description="Helical" evidence="6">
    <location>
        <begin position="12"/>
        <end position="31"/>
    </location>
</feature>
<feature type="transmembrane region" description="Helical" evidence="6">
    <location>
        <begin position="102"/>
        <end position="123"/>
    </location>
</feature>
<evidence type="ECO:0000256" key="1">
    <source>
        <dbReference type="ARBA" id="ARBA00004651"/>
    </source>
</evidence>
<keyword evidence="3 6" id="KW-0812">Transmembrane</keyword>
<evidence type="ECO:0000256" key="6">
    <source>
        <dbReference type="SAM" id="Phobius"/>
    </source>
</evidence>
<keyword evidence="2" id="KW-1003">Cell membrane</keyword>
<dbReference type="EMBL" id="JTJM01000011">
    <property type="protein sequence ID" value="OBW93134.1"/>
    <property type="molecule type" value="Genomic_DNA"/>
</dbReference>
<evidence type="ECO:0000313" key="8">
    <source>
        <dbReference type="Proteomes" id="UP000243558"/>
    </source>
</evidence>
<dbReference type="GO" id="GO:0005886">
    <property type="term" value="C:plasma membrane"/>
    <property type="evidence" value="ECO:0007669"/>
    <property type="project" value="UniProtKB-SubCell"/>
</dbReference>
<sequence length="129" mass="14779">MSIWFNHTKTLYKKVFIIMAIFIAIVFVGLYPFQSVYAWPFLFGALIGLIPQILFVGFLLFRGLNTPQANKIKVLYQAEIFKVCITILFFVMLFVIDKTISPLGLFGGYFGVIILNNLLLFILRNSNLT</sequence>
<organism evidence="7 8">
    <name type="scientific">Gallibacterium genomosp. 3</name>
    <dbReference type="NCBI Taxonomy" id="505345"/>
    <lineage>
        <taxon>Bacteria</taxon>
        <taxon>Pseudomonadati</taxon>
        <taxon>Pseudomonadota</taxon>
        <taxon>Gammaproteobacteria</taxon>
        <taxon>Pasteurellales</taxon>
        <taxon>Pasteurellaceae</taxon>
        <taxon>Gallibacterium</taxon>
    </lineage>
</organism>
<evidence type="ECO:0000256" key="2">
    <source>
        <dbReference type="ARBA" id="ARBA00022475"/>
    </source>
</evidence>
<keyword evidence="8" id="KW-1185">Reference proteome</keyword>
<dbReference type="Proteomes" id="UP000243558">
    <property type="component" value="Unassembled WGS sequence"/>
</dbReference>
<dbReference type="Pfam" id="PF03899">
    <property type="entry name" value="ATP-synt_I"/>
    <property type="match status" value="1"/>
</dbReference>
<comment type="caution">
    <text evidence="7">The sequence shown here is derived from an EMBL/GenBank/DDBJ whole genome shotgun (WGS) entry which is preliminary data.</text>
</comment>
<evidence type="ECO:0000256" key="3">
    <source>
        <dbReference type="ARBA" id="ARBA00022692"/>
    </source>
</evidence>
<protein>
    <submittedName>
        <fullName evidence="7">ATP F0F1 synthase subunit I</fullName>
    </submittedName>
</protein>
<gene>
    <name evidence="7" type="ORF">QV01_03325</name>
</gene>
<reference evidence="7 8" key="1">
    <citation type="submission" date="2014-11" db="EMBL/GenBank/DDBJ databases">
        <title>Pan-genome of Gallibacterium spp.</title>
        <authorList>
            <person name="Kudirkiene E."/>
            <person name="Bojesen A.M."/>
        </authorList>
    </citation>
    <scope>NUCLEOTIDE SEQUENCE [LARGE SCALE GENOMIC DNA]</scope>
    <source>
        <strain evidence="7 8">F151</strain>
    </source>
</reference>
<feature type="transmembrane region" description="Helical" evidence="6">
    <location>
        <begin position="74"/>
        <end position="96"/>
    </location>
</feature>
<keyword evidence="4 6" id="KW-1133">Transmembrane helix</keyword>
<dbReference type="AlphaFoldDB" id="A0A1A7NVV8"/>
<evidence type="ECO:0000256" key="4">
    <source>
        <dbReference type="ARBA" id="ARBA00022989"/>
    </source>
</evidence>
<feature type="transmembrane region" description="Helical" evidence="6">
    <location>
        <begin position="37"/>
        <end position="62"/>
    </location>
</feature>
<name>A0A1A7NVV8_9PAST</name>
<comment type="subcellular location">
    <subcellularLocation>
        <location evidence="1">Cell membrane</location>
        <topology evidence="1">Multi-pass membrane protein</topology>
    </subcellularLocation>
</comment>
<dbReference type="OrthoDB" id="5771248at2"/>
<keyword evidence="5 6" id="KW-0472">Membrane</keyword>
<evidence type="ECO:0000256" key="5">
    <source>
        <dbReference type="ARBA" id="ARBA00023136"/>
    </source>
</evidence>
<dbReference type="InterPro" id="IPR005598">
    <property type="entry name" value="ATP_synth_I"/>
</dbReference>
<proteinExistence type="predicted"/>
<accession>A0A1A7NVV8</accession>